<dbReference type="Pfam" id="PF12832">
    <property type="entry name" value="MFS_1_like"/>
    <property type="match status" value="1"/>
</dbReference>
<protein>
    <recommendedName>
        <fullName evidence="8">Major facilitator superfamily associated domain-containing protein</fullName>
    </recommendedName>
</protein>
<feature type="transmembrane region" description="Helical" evidence="7">
    <location>
        <begin position="50"/>
        <end position="68"/>
    </location>
</feature>
<dbReference type="InterPro" id="IPR051717">
    <property type="entry name" value="MFS_MFSD6"/>
</dbReference>
<dbReference type="Proteomes" id="UP001381693">
    <property type="component" value="Unassembled WGS sequence"/>
</dbReference>
<dbReference type="Gene3D" id="1.20.1250.20">
    <property type="entry name" value="MFS general substrate transporter like domains"/>
    <property type="match status" value="1"/>
</dbReference>
<keyword evidence="5 7" id="KW-0472">Membrane</keyword>
<dbReference type="AlphaFoldDB" id="A0AAN8X2A4"/>
<feature type="region of interest" description="Disordered" evidence="6">
    <location>
        <begin position="151"/>
        <end position="231"/>
    </location>
</feature>
<keyword evidence="10" id="KW-1185">Reference proteome</keyword>
<dbReference type="SUPFAM" id="SSF103473">
    <property type="entry name" value="MFS general substrate transporter"/>
    <property type="match status" value="1"/>
</dbReference>
<reference evidence="9 10" key="1">
    <citation type="submission" date="2023-11" db="EMBL/GenBank/DDBJ databases">
        <title>Halocaridina rubra genome assembly.</title>
        <authorList>
            <person name="Smith C."/>
        </authorList>
    </citation>
    <scope>NUCLEOTIDE SEQUENCE [LARGE SCALE GENOMIC DNA]</scope>
    <source>
        <strain evidence="9">EP-1</strain>
        <tissue evidence="9">Whole</tissue>
    </source>
</reference>
<dbReference type="InterPro" id="IPR036259">
    <property type="entry name" value="MFS_trans_sf"/>
</dbReference>
<keyword evidence="4 7" id="KW-1133">Transmembrane helix</keyword>
<feature type="transmembrane region" description="Helical" evidence="7">
    <location>
        <begin position="119"/>
        <end position="140"/>
    </location>
</feature>
<feature type="transmembrane region" description="Helical" evidence="7">
    <location>
        <begin position="26"/>
        <end position="44"/>
    </location>
</feature>
<feature type="transmembrane region" description="Helical" evidence="7">
    <location>
        <begin position="89"/>
        <end position="113"/>
    </location>
</feature>
<gene>
    <name evidence="9" type="ORF">SK128_027153</name>
</gene>
<dbReference type="EMBL" id="JAXCGZ010009586">
    <property type="protein sequence ID" value="KAK7076666.1"/>
    <property type="molecule type" value="Genomic_DNA"/>
</dbReference>
<dbReference type="InterPro" id="IPR024989">
    <property type="entry name" value="MFS_assoc_dom"/>
</dbReference>
<proteinExistence type="inferred from homology"/>
<evidence type="ECO:0000256" key="2">
    <source>
        <dbReference type="ARBA" id="ARBA00005241"/>
    </source>
</evidence>
<evidence type="ECO:0000256" key="1">
    <source>
        <dbReference type="ARBA" id="ARBA00004141"/>
    </source>
</evidence>
<evidence type="ECO:0000256" key="5">
    <source>
        <dbReference type="ARBA" id="ARBA00023136"/>
    </source>
</evidence>
<evidence type="ECO:0000259" key="8">
    <source>
        <dbReference type="Pfam" id="PF12832"/>
    </source>
</evidence>
<dbReference type="GO" id="GO:0016020">
    <property type="term" value="C:membrane"/>
    <property type="evidence" value="ECO:0007669"/>
    <property type="project" value="UniProtKB-SubCell"/>
</dbReference>
<dbReference type="PANTHER" id="PTHR16172">
    <property type="entry name" value="MAJOR FACILITATOR SUPERFAMILY DOMAIN-CONTAINING PROTEIN 6-LIKE"/>
    <property type="match status" value="1"/>
</dbReference>
<comment type="subcellular location">
    <subcellularLocation>
        <location evidence="1">Membrane</location>
        <topology evidence="1">Multi-pass membrane protein</topology>
    </subcellularLocation>
</comment>
<accession>A0AAN8X2A4</accession>
<evidence type="ECO:0000256" key="3">
    <source>
        <dbReference type="ARBA" id="ARBA00022692"/>
    </source>
</evidence>
<evidence type="ECO:0000313" key="9">
    <source>
        <dbReference type="EMBL" id="KAK7076666.1"/>
    </source>
</evidence>
<evidence type="ECO:0000256" key="7">
    <source>
        <dbReference type="SAM" id="Phobius"/>
    </source>
</evidence>
<evidence type="ECO:0000313" key="10">
    <source>
        <dbReference type="Proteomes" id="UP001381693"/>
    </source>
</evidence>
<feature type="compositionally biased region" description="Polar residues" evidence="6">
    <location>
        <begin position="207"/>
        <end position="231"/>
    </location>
</feature>
<evidence type="ECO:0000256" key="4">
    <source>
        <dbReference type="ARBA" id="ARBA00022989"/>
    </source>
</evidence>
<feature type="domain" description="Major facilitator superfamily associated" evidence="8">
    <location>
        <begin position="8"/>
        <end position="121"/>
    </location>
</feature>
<organism evidence="9 10">
    <name type="scientific">Halocaridina rubra</name>
    <name type="common">Hawaiian red shrimp</name>
    <dbReference type="NCBI Taxonomy" id="373956"/>
    <lineage>
        <taxon>Eukaryota</taxon>
        <taxon>Metazoa</taxon>
        <taxon>Ecdysozoa</taxon>
        <taxon>Arthropoda</taxon>
        <taxon>Crustacea</taxon>
        <taxon>Multicrustacea</taxon>
        <taxon>Malacostraca</taxon>
        <taxon>Eumalacostraca</taxon>
        <taxon>Eucarida</taxon>
        <taxon>Decapoda</taxon>
        <taxon>Pleocyemata</taxon>
        <taxon>Caridea</taxon>
        <taxon>Atyoidea</taxon>
        <taxon>Atyidae</taxon>
        <taxon>Halocaridina</taxon>
    </lineage>
</organism>
<name>A0AAN8X2A4_HALRR</name>
<comment type="similarity">
    <text evidence="2">Belongs to the major facilitator superfamily. MFSD6 family.</text>
</comment>
<sequence length="231" mass="24972">MGVQCFGGELPFFFLSGWFIKKLGHVHAMSLVIGVFGLRYILYYCVSNPWAFLPIELLNGFTFGIFYATMTSYASHVAPKGTEATMQGIVGAAFEGIGIAIGGFVGGAVFSTVGGSKMFLFTGIFNLVFTCIHIALQLLLTKFWPESSPVDGTGSPVRYMPPSESMKPVTATDDEGEDEQDTLTMELVKKSNLRVLEGHSNPRVLGGQSNPRVLGGQSNPKVLKDQSNSRV</sequence>
<dbReference type="PANTHER" id="PTHR16172:SF30">
    <property type="entry name" value="SUGAR BABY, ISOFORM C"/>
    <property type="match status" value="1"/>
</dbReference>
<keyword evidence="3 7" id="KW-0812">Transmembrane</keyword>
<comment type="caution">
    <text evidence="9">The sequence shown here is derived from an EMBL/GenBank/DDBJ whole genome shotgun (WGS) entry which is preliminary data.</text>
</comment>
<evidence type="ECO:0000256" key="6">
    <source>
        <dbReference type="SAM" id="MobiDB-lite"/>
    </source>
</evidence>
<feature type="compositionally biased region" description="Acidic residues" evidence="6">
    <location>
        <begin position="172"/>
        <end position="181"/>
    </location>
</feature>